<dbReference type="Gene3D" id="3.30.810.10">
    <property type="entry name" value="2-Layer Sandwich"/>
    <property type="match status" value="1"/>
</dbReference>
<comment type="subunit">
    <text evidence="6">Component of the PI(3,5)P2 regulatory complex at least composed of ATG18, SAC/FIG4, FAB1 and VAC14.</text>
</comment>
<dbReference type="GO" id="GO:0010008">
    <property type="term" value="C:endosome membrane"/>
    <property type="evidence" value="ECO:0007669"/>
    <property type="project" value="TreeGrafter"/>
</dbReference>
<feature type="domain" description="PIPK" evidence="10">
    <location>
        <begin position="1030"/>
        <end position="1352"/>
    </location>
</feature>
<dbReference type="GO" id="GO:0000285">
    <property type="term" value="F:1-phosphatidylinositol-3-phosphate 5-kinase activity"/>
    <property type="evidence" value="ECO:0007669"/>
    <property type="project" value="UniProtKB-EC"/>
</dbReference>
<dbReference type="Gene3D" id="3.30.800.10">
    <property type="entry name" value="Phosphatidylinositol Phosphate Kinase II Beta"/>
    <property type="match status" value="1"/>
</dbReference>
<evidence type="ECO:0000256" key="2">
    <source>
        <dbReference type="ARBA" id="ARBA00022679"/>
    </source>
</evidence>
<keyword evidence="12" id="KW-1185">Reference proteome</keyword>
<dbReference type="OrthoDB" id="158357at2759"/>
<dbReference type="FunFam" id="3.30.800.10:FF:000007">
    <property type="entry name" value="Putative 1-phosphatidylinositol-4-phosphate 5-kinase/ zinc ion binding family"/>
    <property type="match status" value="1"/>
</dbReference>
<dbReference type="Pfam" id="PF01504">
    <property type="entry name" value="PIP5K"/>
    <property type="match status" value="1"/>
</dbReference>
<dbReference type="InterPro" id="IPR027483">
    <property type="entry name" value="PInositol-4-P-4/5-kinase_C_sf"/>
</dbReference>
<organism evidence="11 12">
    <name type="scientific">Carex littledalei</name>
    <dbReference type="NCBI Taxonomy" id="544730"/>
    <lineage>
        <taxon>Eukaryota</taxon>
        <taxon>Viridiplantae</taxon>
        <taxon>Streptophyta</taxon>
        <taxon>Embryophyta</taxon>
        <taxon>Tracheophyta</taxon>
        <taxon>Spermatophyta</taxon>
        <taxon>Magnoliopsida</taxon>
        <taxon>Liliopsida</taxon>
        <taxon>Poales</taxon>
        <taxon>Cyperaceae</taxon>
        <taxon>Cyperoideae</taxon>
        <taxon>Cariceae</taxon>
        <taxon>Carex</taxon>
        <taxon>Carex subgen. Euthyceras</taxon>
    </lineage>
</organism>
<evidence type="ECO:0000256" key="9">
    <source>
        <dbReference type="SAM" id="MobiDB-lite"/>
    </source>
</evidence>
<comment type="caution">
    <text evidence="11">The sequence shown here is derived from an EMBL/GenBank/DDBJ whole genome shotgun (WGS) entry which is preliminary data.</text>
</comment>
<dbReference type="InterPro" id="IPR027409">
    <property type="entry name" value="GroEL-like_apical_dom_sf"/>
</dbReference>
<evidence type="ECO:0000313" key="11">
    <source>
        <dbReference type="EMBL" id="KAF3324185.1"/>
    </source>
</evidence>
<evidence type="ECO:0000256" key="1">
    <source>
        <dbReference type="ARBA" id="ARBA00012009"/>
    </source>
</evidence>
<dbReference type="CDD" id="cd03334">
    <property type="entry name" value="Fab1_TCP"/>
    <property type="match status" value="1"/>
</dbReference>
<feature type="compositionally biased region" description="Polar residues" evidence="9">
    <location>
        <begin position="124"/>
        <end position="133"/>
    </location>
</feature>
<evidence type="ECO:0000256" key="3">
    <source>
        <dbReference type="ARBA" id="ARBA00022741"/>
    </source>
</evidence>
<dbReference type="SMART" id="SM00330">
    <property type="entry name" value="PIPKc"/>
    <property type="match status" value="1"/>
</dbReference>
<keyword evidence="4 8" id="KW-0418">Kinase</keyword>
<dbReference type="InterPro" id="IPR002498">
    <property type="entry name" value="PInositol-4-P-4/5-kinase_core"/>
</dbReference>
<keyword evidence="2 8" id="KW-0808">Transferase</keyword>
<protein>
    <recommendedName>
        <fullName evidence="1">1-phosphatidylinositol-3-phosphate 5-kinase</fullName>
        <ecNumber evidence="1">2.7.1.150</ecNumber>
    </recommendedName>
    <alternativeName>
        <fullName evidence="7">Phosphatidylinositol 3-phosphate 5-kinase type III</fullName>
    </alternativeName>
</protein>
<dbReference type="SUPFAM" id="SSF56104">
    <property type="entry name" value="SAICAR synthase-like"/>
    <property type="match status" value="1"/>
</dbReference>
<reference evidence="11" key="1">
    <citation type="submission" date="2020-01" db="EMBL/GenBank/DDBJ databases">
        <title>Genome sequence of Kobresia littledalei, the first chromosome-level genome in the family Cyperaceae.</title>
        <authorList>
            <person name="Qu G."/>
        </authorList>
    </citation>
    <scope>NUCLEOTIDE SEQUENCE</scope>
    <source>
        <strain evidence="11">C.B.Clarke</strain>
        <tissue evidence="11">Leaf</tissue>
    </source>
</reference>
<evidence type="ECO:0000259" key="10">
    <source>
        <dbReference type="PROSITE" id="PS51455"/>
    </source>
</evidence>
<dbReference type="Pfam" id="PF00118">
    <property type="entry name" value="Cpn60_TCP1"/>
    <property type="match status" value="1"/>
</dbReference>
<dbReference type="InterPro" id="IPR044769">
    <property type="entry name" value="PIKfyve_PIPKc"/>
</dbReference>
<feature type="compositionally biased region" description="Basic and acidic residues" evidence="9">
    <location>
        <begin position="134"/>
        <end position="146"/>
    </location>
</feature>
<dbReference type="EMBL" id="SWLB01000022">
    <property type="protein sequence ID" value="KAF3324185.1"/>
    <property type="molecule type" value="Genomic_DNA"/>
</dbReference>
<dbReference type="Proteomes" id="UP000623129">
    <property type="component" value="Unassembled WGS sequence"/>
</dbReference>
<evidence type="ECO:0000256" key="6">
    <source>
        <dbReference type="ARBA" id="ARBA00023464"/>
    </source>
</evidence>
<dbReference type="GO" id="GO:0046854">
    <property type="term" value="P:phosphatidylinositol phosphate biosynthetic process"/>
    <property type="evidence" value="ECO:0007669"/>
    <property type="project" value="TreeGrafter"/>
</dbReference>
<evidence type="ECO:0000256" key="4">
    <source>
        <dbReference type="ARBA" id="ARBA00022777"/>
    </source>
</evidence>
<dbReference type="EC" id="2.7.1.150" evidence="1"/>
<sequence>MGISDFNIKDLVHKVRSIMAELRTPPSKSPVKIGLSSAERLTCYEFAMELDQDVTESGANTPESDVLRSGRSKVARLSGRQLFTSPTPLQCSTGRGAVEEEVDESDKQFFTQIGESLLPEFSDSDSTSMTNSPTRDDTTTPKSERSILFDREYSADFDFDSNKIWLPPGPEDETDEETGLFDEIEDRHEIGFDSDSSFVSDEFIMGSTEVAQENLGGTMHTHFRALVSQLLNGEGFSLENENYEKYESWLEIVSSLAWQAANFVKPDTKRGGSMDPGDYVKVKCIASGEPSNSKFIKGVVCSKNVKHKRMVSQHVNPRLLLLGGSLEYHKVSNKLASLNNVLQQENDHLKAIVEKISALRPHVLLVEKSVSPYAQEILAKEISLVLNMKRPLLERISRCTGAQISSVDSIGKAQLGRCRDFHIEKVTQHPSTKSPKSKTLMFFEGCPRRLGCTVLLRGTCWEELKKVKRVVQLALFAAHHLSLETSFLADEGSLIPRFPSSSGNNEIGMDDLAFPFGEQNKQLDRPKEGNVNLKITNNDSNINNSQSMLVSMSSRCVPKGMVCERARLLRIKFYGSSDKPLGRYLCEDLFDERLCCEICKEPSQAHMRCYRHQQGSLTISVRRLPDVQLPGERDGKIWMWHRCLRCDPMDSFPPATRRVLMSRAAWSLSFGKFLELSFSNHTTANRVAPCGHSLPRDCLRFYGFGSMVAFFQYSPIDILSVSLPPPVLDLTCDVPQECIRREAEVIYGKVECLHAEVSDLLYRFEKNNSFAKDEPLALGAKSDLIKLKDVLKMERNTYDVLLQPFLGENFQPFWSTVHFMELNRLKRNLLVDAYIWDRRLFQIDMDIKGQCSLPKSVPFFSETLSFKIPRRSLLSQELEASSTHVLEFNNTENIAEIDLRSHSREHYMDPIYEPEEAGSCTSSLSDRIDSAWIGSSRAESKTGSVSPIRKAITPVRVHSFNSSLGLRQMVFGGPTSDTLNSVPVKSVDSFGDFPIMKRALSHRTPGELENSNILITCSPIYITCLSNIRADRARLLLPQAQYSDVAVAVYDDEPTSIISHALTLAPVEAEETHARVSFEDENALPGDKAKFSVTCYFAKEFEDLRGKCCEAELDYVRSLCRCKRWSAKGGKSNVYFAKTLDERFVVKQVTKTELESFEGFAPEYFKYMNGSLVSGSPTCLAKVLGIYQVSAKNMRGGREWKMDLMVMENIFFKQNISRVYDLKGSLRSRYNSDTSGENKVLLDENLLEALKRRPIFLGSDAKRQLERAIWNDTSFLASVDVMDYSLLVGIDEEQKELVVGIIDFMRQYTWDKQLETLVKASGILGGPKNKSPTIISPIQYKKRFRKAMSQYFLTIPDCRCC</sequence>
<dbReference type="SUPFAM" id="SSF52029">
    <property type="entry name" value="GroEL apical domain-like"/>
    <property type="match status" value="1"/>
</dbReference>
<evidence type="ECO:0000256" key="8">
    <source>
        <dbReference type="PROSITE-ProRule" id="PRU00781"/>
    </source>
</evidence>
<evidence type="ECO:0000313" key="12">
    <source>
        <dbReference type="Proteomes" id="UP000623129"/>
    </source>
</evidence>
<dbReference type="PANTHER" id="PTHR45748">
    <property type="entry name" value="1-PHOSPHATIDYLINOSITOL 3-PHOSPHATE 5-KINASE-RELATED"/>
    <property type="match status" value="1"/>
</dbReference>
<feature type="region of interest" description="Disordered" evidence="9">
    <location>
        <begin position="119"/>
        <end position="146"/>
    </location>
</feature>
<gene>
    <name evidence="11" type="ORF">FCM35_KLT11652</name>
</gene>
<evidence type="ECO:0000256" key="5">
    <source>
        <dbReference type="ARBA" id="ARBA00022840"/>
    </source>
</evidence>
<proteinExistence type="predicted"/>
<dbReference type="InterPro" id="IPR027484">
    <property type="entry name" value="PInositol-4-P-5-kinase_N"/>
</dbReference>
<dbReference type="CDD" id="cd17300">
    <property type="entry name" value="PIPKc_PIKfyve"/>
    <property type="match status" value="1"/>
</dbReference>
<dbReference type="GO" id="GO:0005524">
    <property type="term" value="F:ATP binding"/>
    <property type="evidence" value="ECO:0007669"/>
    <property type="project" value="UniProtKB-UniRule"/>
</dbReference>
<keyword evidence="3 8" id="KW-0547">Nucleotide-binding</keyword>
<keyword evidence="5 8" id="KW-0067">ATP-binding</keyword>
<evidence type="ECO:0000256" key="7">
    <source>
        <dbReference type="ARBA" id="ARBA00077223"/>
    </source>
</evidence>
<dbReference type="FunFam" id="3.50.7.10:FF:000007">
    <property type="entry name" value="1-phosphatidylinositol 3-phosphate 5-kinase isoform X1"/>
    <property type="match status" value="1"/>
</dbReference>
<accession>A0A833QGS8</accession>
<dbReference type="FunFam" id="3.30.810.10:FF:000001">
    <property type="entry name" value="1-phosphatidylinositol 3-phosphate 5-kinase FAB1"/>
    <property type="match status" value="1"/>
</dbReference>
<name>A0A833QGS8_9POAL</name>
<dbReference type="InterPro" id="IPR002423">
    <property type="entry name" value="Cpn60/GroEL/TCP-1"/>
</dbReference>
<dbReference type="PANTHER" id="PTHR45748:SF14">
    <property type="entry name" value="1-PHOSPHATIDYLINOSITOL-3-PHOSPHATE 5-KINASE FAB1C-RELATED"/>
    <property type="match status" value="1"/>
</dbReference>
<dbReference type="Gene3D" id="3.50.7.10">
    <property type="entry name" value="GroEL"/>
    <property type="match status" value="1"/>
</dbReference>
<dbReference type="PROSITE" id="PS51455">
    <property type="entry name" value="PIPK"/>
    <property type="match status" value="1"/>
</dbReference>